<name>A0A194QC97_PAPXU</name>
<reference evidence="2 3" key="1">
    <citation type="journal article" date="2015" name="Nat. Commun.">
        <title>Outbred genome sequencing and CRISPR/Cas9 gene editing in butterflies.</title>
        <authorList>
            <person name="Li X."/>
            <person name="Fan D."/>
            <person name="Zhang W."/>
            <person name="Liu G."/>
            <person name="Zhang L."/>
            <person name="Zhao L."/>
            <person name="Fang X."/>
            <person name="Chen L."/>
            <person name="Dong Y."/>
            <person name="Chen Y."/>
            <person name="Ding Y."/>
            <person name="Zhao R."/>
            <person name="Feng M."/>
            <person name="Zhu Y."/>
            <person name="Feng Y."/>
            <person name="Jiang X."/>
            <person name="Zhu D."/>
            <person name="Xiang H."/>
            <person name="Feng X."/>
            <person name="Li S."/>
            <person name="Wang J."/>
            <person name="Zhang G."/>
            <person name="Kronforst M.R."/>
            <person name="Wang W."/>
        </authorList>
    </citation>
    <scope>NUCLEOTIDE SEQUENCE [LARGE SCALE GENOMIC DNA]</scope>
    <source>
        <strain evidence="2">Ya'a_city_454_Px</strain>
        <tissue evidence="2">Whole body</tissue>
    </source>
</reference>
<accession>A0A194QC97</accession>
<feature type="chain" id="PRO_5008264227" evidence="1">
    <location>
        <begin position="19"/>
        <end position="76"/>
    </location>
</feature>
<evidence type="ECO:0000313" key="2">
    <source>
        <dbReference type="EMBL" id="KPJ03049.1"/>
    </source>
</evidence>
<dbReference type="AlphaFoldDB" id="A0A194QC97"/>
<keyword evidence="3" id="KW-1185">Reference proteome</keyword>
<organism evidence="2 3">
    <name type="scientific">Papilio xuthus</name>
    <name type="common">Asian swallowtail butterfly</name>
    <dbReference type="NCBI Taxonomy" id="66420"/>
    <lineage>
        <taxon>Eukaryota</taxon>
        <taxon>Metazoa</taxon>
        <taxon>Ecdysozoa</taxon>
        <taxon>Arthropoda</taxon>
        <taxon>Hexapoda</taxon>
        <taxon>Insecta</taxon>
        <taxon>Pterygota</taxon>
        <taxon>Neoptera</taxon>
        <taxon>Endopterygota</taxon>
        <taxon>Lepidoptera</taxon>
        <taxon>Glossata</taxon>
        <taxon>Ditrysia</taxon>
        <taxon>Papilionoidea</taxon>
        <taxon>Papilionidae</taxon>
        <taxon>Papilioninae</taxon>
        <taxon>Papilio</taxon>
    </lineage>
</organism>
<feature type="signal peptide" evidence="1">
    <location>
        <begin position="1"/>
        <end position="18"/>
    </location>
</feature>
<dbReference type="EMBL" id="KQ459193">
    <property type="protein sequence ID" value="KPJ03049.1"/>
    <property type="molecule type" value="Genomic_DNA"/>
</dbReference>
<dbReference type="Proteomes" id="UP000053268">
    <property type="component" value="Unassembled WGS sequence"/>
</dbReference>
<protein>
    <submittedName>
        <fullName evidence="2">Uncharacterized protein</fullName>
    </submittedName>
</protein>
<proteinExistence type="predicted"/>
<gene>
    <name evidence="2" type="ORF">RR46_06207</name>
</gene>
<evidence type="ECO:0000313" key="3">
    <source>
        <dbReference type="Proteomes" id="UP000053268"/>
    </source>
</evidence>
<keyword evidence="1" id="KW-0732">Signal</keyword>
<evidence type="ECO:0000256" key="1">
    <source>
        <dbReference type="SAM" id="SignalP"/>
    </source>
</evidence>
<sequence length="76" mass="8356">MAALKLFVLVALIGAVMSEEWLSSRRRLAPKEPAATEDPNFKEVKVEPCDVEKNNFCGSLPTAPVLKQGEGFYYPG</sequence>